<evidence type="ECO:0000313" key="2">
    <source>
        <dbReference type="EMBL" id="KAF0291148.1"/>
    </source>
</evidence>
<organism evidence="2 3">
    <name type="scientific">Amphibalanus amphitrite</name>
    <name type="common">Striped barnacle</name>
    <name type="synonym">Balanus amphitrite</name>
    <dbReference type="NCBI Taxonomy" id="1232801"/>
    <lineage>
        <taxon>Eukaryota</taxon>
        <taxon>Metazoa</taxon>
        <taxon>Ecdysozoa</taxon>
        <taxon>Arthropoda</taxon>
        <taxon>Crustacea</taxon>
        <taxon>Multicrustacea</taxon>
        <taxon>Cirripedia</taxon>
        <taxon>Thoracica</taxon>
        <taxon>Thoracicalcarea</taxon>
        <taxon>Balanomorpha</taxon>
        <taxon>Balanoidea</taxon>
        <taxon>Balanidae</taxon>
        <taxon>Amphibalaninae</taxon>
        <taxon>Amphibalanus</taxon>
    </lineage>
</organism>
<proteinExistence type="predicted"/>
<accession>A0A6A4VLD0</accession>
<dbReference type="PANTHER" id="PTHR45786">
    <property type="entry name" value="DNA BINDING PROTEIN-LIKE"/>
    <property type="match status" value="1"/>
</dbReference>
<feature type="compositionally biased region" description="Basic and acidic residues" evidence="1">
    <location>
        <begin position="1"/>
        <end position="18"/>
    </location>
</feature>
<dbReference type="Proteomes" id="UP000440578">
    <property type="component" value="Unassembled WGS sequence"/>
</dbReference>
<name>A0A6A4VLD0_AMPAM</name>
<gene>
    <name evidence="2" type="ORF">FJT64_010694</name>
</gene>
<feature type="compositionally biased region" description="Basic and acidic residues" evidence="1">
    <location>
        <begin position="35"/>
        <end position="56"/>
    </location>
</feature>
<comment type="caution">
    <text evidence="2">The sequence shown here is derived from an EMBL/GenBank/DDBJ whole genome shotgun (WGS) entry which is preliminary data.</text>
</comment>
<dbReference type="AlphaFoldDB" id="A0A6A4VLD0"/>
<dbReference type="OrthoDB" id="6375850at2759"/>
<evidence type="ECO:0000256" key="1">
    <source>
        <dbReference type="SAM" id="MobiDB-lite"/>
    </source>
</evidence>
<sequence>MAADLRRALEQPQAREAETPSQRQARLAANAERLSQAREAETAAERQARLAADAEQHAQAWRQKNAEQQAERAAYLRARRAALRLAHPEQLGRHYSPETFAMPAALNIGHMQHVCRFYGALRWAKEAPGFCCSKGKVAPPFHPPPPPELAELFSANSPLHREFMTNIRRYNCALQLASMGCKELAARTGLFKDLNEDVLRLLEQVLQRCNVYIQLLLPAKQMLDALPDQRCHIVMTEQRRPLTQHDSRSNQPACSEVAVLMPNEPVGRRDIIVQHRDGAARRIDNSIGHATHCTIASSPNGFRP</sequence>
<evidence type="ECO:0000313" key="3">
    <source>
        <dbReference type="Proteomes" id="UP000440578"/>
    </source>
</evidence>
<keyword evidence="3" id="KW-1185">Reference proteome</keyword>
<feature type="region of interest" description="Disordered" evidence="1">
    <location>
        <begin position="1"/>
        <end position="66"/>
    </location>
</feature>
<protein>
    <submittedName>
        <fullName evidence="2">Uncharacterized protein</fullName>
    </submittedName>
</protein>
<dbReference type="PANTHER" id="PTHR45786:SF74">
    <property type="entry name" value="ATP-DEPENDENT DNA HELICASE"/>
    <property type="match status" value="1"/>
</dbReference>
<dbReference type="EMBL" id="VIIS01001904">
    <property type="protein sequence ID" value="KAF0291148.1"/>
    <property type="molecule type" value="Genomic_DNA"/>
</dbReference>
<reference evidence="2 3" key="1">
    <citation type="submission" date="2019-07" db="EMBL/GenBank/DDBJ databases">
        <title>Draft genome assembly of a fouling barnacle, Amphibalanus amphitrite (Darwin, 1854): The first reference genome for Thecostraca.</title>
        <authorList>
            <person name="Kim W."/>
        </authorList>
    </citation>
    <scope>NUCLEOTIDE SEQUENCE [LARGE SCALE GENOMIC DNA]</scope>
    <source>
        <strain evidence="2">SNU_AA5</strain>
        <tissue evidence="2">Soma without cirri and trophi</tissue>
    </source>
</reference>